<dbReference type="AlphaFoldDB" id="A0AAV4Q274"/>
<name>A0AAV4Q274_CAEEX</name>
<evidence type="ECO:0000313" key="2">
    <source>
        <dbReference type="Proteomes" id="UP001054945"/>
    </source>
</evidence>
<gene>
    <name evidence="1" type="ORF">CEXT_794851</name>
</gene>
<reference evidence="1 2" key="1">
    <citation type="submission" date="2021-06" db="EMBL/GenBank/DDBJ databases">
        <title>Caerostris extrusa draft genome.</title>
        <authorList>
            <person name="Kono N."/>
            <person name="Arakawa K."/>
        </authorList>
    </citation>
    <scope>NUCLEOTIDE SEQUENCE [LARGE SCALE GENOMIC DNA]</scope>
</reference>
<keyword evidence="2" id="KW-1185">Reference proteome</keyword>
<sequence>MYSEYQLLRTFREKRPLLQECWDDIVSLGRSKFMERWTYYLSDFMNMNNGLIPVVHLLHVFMRNQPINLKKGPSNLNSFIKLENRHTAKPSCFKTNVSPVFAANKFQSLDPEVQMLDNVVLHFSVKLQIRVKPLGNLKVSSRHD</sequence>
<dbReference type="EMBL" id="BPLR01005574">
    <property type="protein sequence ID" value="GIY03397.1"/>
    <property type="molecule type" value="Genomic_DNA"/>
</dbReference>
<evidence type="ECO:0000313" key="1">
    <source>
        <dbReference type="EMBL" id="GIY03397.1"/>
    </source>
</evidence>
<protein>
    <submittedName>
        <fullName evidence="1">Uncharacterized protein</fullName>
    </submittedName>
</protein>
<accession>A0AAV4Q274</accession>
<dbReference type="Proteomes" id="UP001054945">
    <property type="component" value="Unassembled WGS sequence"/>
</dbReference>
<organism evidence="1 2">
    <name type="scientific">Caerostris extrusa</name>
    <name type="common">Bark spider</name>
    <name type="synonym">Caerostris bankana</name>
    <dbReference type="NCBI Taxonomy" id="172846"/>
    <lineage>
        <taxon>Eukaryota</taxon>
        <taxon>Metazoa</taxon>
        <taxon>Ecdysozoa</taxon>
        <taxon>Arthropoda</taxon>
        <taxon>Chelicerata</taxon>
        <taxon>Arachnida</taxon>
        <taxon>Araneae</taxon>
        <taxon>Araneomorphae</taxon>
        <taxon>Entelegynae</taxon>
        <taxon>Araneoidea</taxon>
        <taxon>Araneidae</taxon>
        <taxon>Caerostris</taxon>
    </lineage>
</organism>
<proteinExistence type="predicted"/>
<comment type="caution">
    <text evidence="1">The sequence shown here is derived from an EMBL/GenBank/DDBJ whole genome shotgun (WGS) entry which is preliminary data.</text>
</comment>